<evidence type="ECO:0000313" key="2">
    <source>
        <dbReference type="EMBL" id="CAH2064108.1"/>
    </source>
</evidence>
<name>A0AAU9SIF3_THLAR</name>
<dbReference type="InterPro" id="IPR053781">
    <property type="entry name" value="F-box_AtFBL13-like"/>
</dbReference>
<keyword evidence="3" id="KW-1185">Reference proteome</keyword>
<sequence length="391" mass="44139">MAEKRQISRMGKLPSELHLKILSSLPTKLAVTTSVLSKPWRSLWKFMTGVKFDFEVHPTFPANVYKSLLQNKASPLESLDLNVRGAVTASNVSLWCGTAFARGLRELVLQLSCCISLHFPTQVALLALHKLRLHRVDFEDETSVLEDVVLDRSLNLDNGNFPISVPSLQRLAIRGKYGEESAGGYTIDAPCLAYLHIEDWGLLAKFFRFAQAPTSLLEATITCYSYKPIPDDNILESLTSARRIASLVSPLKLKHPPAGKFFEHLLSLELASTDQTEWWILLFMMLDASPILQILKLVELMQVGDSPEDQRWIRPDHVPECLLKHLQTFTWSGFNQIRDDGEDVAGYLLWEARVLKKATFLTFGSPMSYLRHDLTSVVRESCEIVVEEQSV</sequence>
<dbReference type="InterPro" id="IPR050232">
    <property type="entry name" value="FBL13/AtMIF1-like"/>
</dbReference>
<protein>
    <recommendedName>
        <fullName evidence="1">FBD domain-containing protein</fullName>
    </recommendedName>
</protein>
<dbReference type="CDD" id="cd22160">
    <property type="entry name" value="F-box_AtFBL13-like"/>
    <property type="match status" value="1"/>
</dbReference>
<dbReference type="EMBL" id="OU466861">
    <property type="protein sequence ID" value="CAH2064108.1"/>
    <property type="molecule type" value="Genomic_DNA"/>
</dbReference>
<proteinExistence type="predicted"/>
<dbReference type="SMART" id="SM00579">
    <property type="entry name" value="FBD"/>
    <property type="match status" value="1"/>
</dbReference>
<organism evidence="2 3">
    <name type="scientific">Thlaspi arvense</name>
    <name type="common">Field penny-cress</name>
    <dbReference type="NCBI Taxonomy" id="13288"/>
    <lineage>
        <taxon>Eukaryota</taxon>
        <taxon>Viridiplantae</taxon>
        <taxon>Streptophyta</taxon>
        <taxon>Embryophyta</taxon>
        <taxon>Tracheophyta</taxon>
        <taxon>Spermatophyta</taxon>
        <taxon>Magnoliopsida</taxon>
        <taxon>eudicotyledons</taxon>
        <taxon>Gunneridae</taxon>
        <taxon>Pentapetalae</taxon>
        <taxon>rosids</taxon>
        <taxon>malvids</taxon>
        <taxon>Brassicales</taxon>
        <taxon>Brassicaceae</taxon>
        <taxon>Thlaspideae</taxon>
        <taxon>Thlaspi</taxon>
    </lineage>
</organism>
<reference evidence="2 3" key="1">
    <citation type="submission" date="2022-03" db="EMBL/GenBank/DDBJ databases">
        <authorList>
            <person name="Nunn A."/>
            <person name="Chopra R."/>
            <person name="Nunn A."/>
            <person name="Contreras Garrido A."/>
        </authorList>
    </citation>
    <scope>NUCLEOTIDE SEQUENCE [LARGE SCALE GENOMIC DNA]</scope>
</reference>
<accession>A0AAU9SIF3</accession>
<dbReference type="InterPro" id="IPR001810">
    <property type="entry name" value="F-box_dom"/>
</dbReference>
<dbReference type="PANTHER" id="PTHR31900:SF34">
    <property type="entry name" value="EMB|CAB62440.1-RELATED"/>
    <property type="match status" value="1"/>
</dbReference>
<dbReference type="PANTHER" id="PTHR31900">
    <property type="entry name" value="F-BOX/RNI SUPERFAMILY PROTEIN-RELATED"/>
    <property type="match status" value="1"/>
</dbReference>
<feature type="domain" description="FBD" evidence="1">
    <location>
        <begin position="320"/>
        <end position="387"/>
    </location>
</feature>
<dbReference type="Pfam" id="PF08387">
    <property type="entry name" value="FBD"/>
    <property type="match status" value="1"/>
</dbReference>
<dbReference type="Proteomes" id="UP000836841">
    <property type="component" value="Chromosome 5"/>
</dbReference>
<gene>
    <name evidence="2" type="ORF">TAV2_LOCUS17758</name>
</gene>
<dbReference type="SUPFAM" id="SSF81383">
    <property type="entry name" value="F-box domain"/>
    <property type="match status" value="1"/>
</dbReference>
<dbReference type="InterPro" id="IPR006566">
    <property type="entry name" value="FBD"/>
</dbReference>
<dbReference type="AlphaFoldDB" id="A0AAU9SIF3"/>
<dbReference type="InterPro" id="IPR036047">
    <property type="entry name" value="F-box-like_dom_sf"/>
</dbReference>
<evidence type="ECO:0000259" key="1">
    <source>
        <dbReference type="SMART" id="SM00579"/>
    </source>
</evidence>
<dbReference type="Pfam" id="PF00646">
    <property type="entry name" value="F-box"/>
    <property type="match status" value="1"/>
</dbReference>
<evidence type="ECO:0000313" key="3">
    <source>
        <dbReference type="Proteomes" id="UP000836841"/>
    </source>
</evidence>